<protein>
    <submittedName>
        <fullName evidence="1">Uncharacterized protein</fullName>
    </submittedName>
</protein>
<dbReference type="EMBL" id="GBRH01173410">
    <property type="protein sequence ID" value="JAE24486.1"/>
    <property type="molecule type" value="Transcribed_RNA"/>
</dbReference>
<dbReference type="AlphaFoldDB" id="A0A0A9GPL4"/>
<sequence length="39" mass="4393">MVLASWSRSNKVRLINSKRNGRRNACFISGSNILNKLST</sequence>
<reference evidence="1" key="2">
    <citation type="journal article" date="2015" name="Data Brief">
        <title>Shoot transcriptome of the giant reed, Arundo donax.</title>
        <authorList>
            <person name="Barrero R.A."/>
            <person name="Guerrero F.D."/>
            <person name="Moolhuijzen P."/>
            <person name="Goolsby J.A."/>
            <person name="Tidwell J."/>
            <person name="Bellgard S.E."/>
            <person name="Bellgard M.I."/>
        </authorList>
    </citation>
    <scope>NUCLEOTIDE SEQUENCE</scope>
    <source>
        <tissue evidence="1">Shoot tissue taken approximately 20 cm above the soil surface</tissue>
    </source>
</reference>
<reference evidence="1" key="1">
    <citation type="submission" date="2014-09" db="EMBL/GenBank/DDBJ databases">
        <authorList>
            <person name="Magalhaes I.L.F."/>
            <person name="Oliveira U."/>
            <person name="Santos F.R."/>
            <person name="Vidigal T.H.D.A."/>
            <person name="Brescovit A.D."/>
            <person name="Santos A.J."/>
        </authorList>
    </citation>
    <scope>NUCLEOTIDE SEQUENCE</scope>
    <source>
        <tissue evidence="1">Shoot tissue taken approximately 20 cm above the soil surface</tissue>
    </source>
</reference>
<evidence type="ECO:0000313" key="1">
    <source>
        <dbReference type="EMBL" id="JAE24486.1"/>
    </source>
</evidence>
<accession>A0A0A9GPL4</accession>
<name>A0A0A9GPL4_ARUDO</name>
<organism evidence="1">
    <name type="scientific">Arundo donax</name>
    <name type="common">Giant reed</name>
    <name type="synonym">Donax arundinaceus</name>
    <dbReference type="NCBI Taxonomy" id="35708"/>
    <lineage>
        <taxon>Eukaryota</taxon>
        <taxon>Viridiplantae</taxon>
        <taxon>Streptophyta</taxon>
        <taxon>Embryophyta</taxon>
        <taxon>Tracheophyta</taxon>
        <taxon>Spermatophyta</taxon>
        <taxon>Magnoliopsida</taxon>
        <taxon>Liliopsida</taxon>
        <taxon>Poales</taxon>
        <taxon>Poaceae</taxon>
        <taxon>PACMAD clade</taxon>
        <taxon>Arundinoideae</taxon>
        <taxon>Arundineae</taxon>
        <taxon>Arundo</taxon>
    </lineage>
</organism>
<proteinExistence type="predicted"/>